<dbReference type="Gene3D" id="2.60.40.1120">
    <property type="entry name" value="Carboxypeptidase-like, regulatory domain"/>
    <property type="match status" value="1"/>
</dbReference>
<dbReference type="InterPro" id="IPR023997">
    <property type="entry name" value="TonB-dep_OMP_SusC/RagA_CS"/>
</dbReference>
<sequence>MHKFLAVSTQLTATLLPRMFRHGRHMAKTVTLALLSILLLSSVLSASPGRAQDIATKQITLTLKNETLKSALGKVESLSGFRLAYPPEQVNLYGNVSLPKATRSVKTTLELLLANTYLNFRQSDNIIIIFRPSEQNNHTADTTVRPAAPTNNGAVRTIIGSVVENKTNVVLPGVSVQVKGTSRGTQTQSDGTYSIQVPASMKTLVFSFIGYETREVEVSASNQTDVTMIPSSLGLKDVVVVAYGQQKKATVTGAIASISTKELVQSPVSNLTNALAGRLPGLITTQRSGEPGVDASNLYIRGVGTLNGASPIIMVDGIERPMDYVDPNDIETLTILKDAAATAVLGMRGANGAILITTKRGKAGPPSVSFRASAGVTEATRLPEYLGSYDYASLLNEALKNDGAQPAFTPAQLEGYKSGKLPNTDYYKFIMKPSTVAQGNLNVSGGNNIARYFISAGYNVQDGLYAHTTENKDGYTGNNNMKRYNLRANVDVDITPNLTARVDIAGIMTDRRDGNNSASTIMNLANRMAPIYPIVNPDGSLWGNGTFQSNILGELSQKGYRRWYNNTVQGTFALTRKLDVITKNLTAKVSFSYDNTNSPNASYTRNYAVFEPLYDGQGNITSYKQSGQDTKIDPNGSFSGGGANRSTYLEATANWNRQFGRHEATAMVLWNRRLNESGSTIPKAYQSLLFRGTYNYLQKYLLEFSASYQGSENFPKESRYGFFPSISAGWVLSEESFIKDNIAAISFLKIRGSYGEVGNDQAGSDRFLWFTSWGGGDPYYFGTNASQANGWKQGAIGNPGVTWERGRQANVAIEARFWKNLLGISLDLFTQRRSKILIRRNTLSDVFGQDIKAQNIGIVDNKGLELELSHENTIGKVHYFIKPNVTFARNNIVYQDEVAQAYPWMKRTGHPIGTKFGLISEGFFKDQADVDNSPFQNFSAYGPGDMKYKKLTGKEYDFIQSNFDETAIGYARTPELMFGATLGAAYKGFDVSLLFQGAAHTDVMLNNEAVYEFFQGGKVKPFHLGRWTPETAATATYPRLHSNTNGNNHRGSSFWIKDASYIRLKNAEIGYQLPKNWVKPVGLSYVRLYANGMNLFTWDKLKDYQVDPEIGDGNGAMYPIQRIWNFGIDVRF</sequence>
<dbReference type="InterPro" id="IPR037066">
    <property type="entry name" value="Plug_dom_sf"/>
</dbReference>
<keyword evidence="4 7" id="KW-0812">Transmembrane</keyword>
<dbReference type="InterPro" id="IPR023996">
    <property type="entry name" value="TonB-dep_OMP_SusC/RagA"/>
</dbReference>
<evidence type="ECO:0000256" key="6">
    <source>
        <dbReference type="ARBA" id="ARBA00023237"/>
    </source>
</evidence>
<evidence type="ECO:0000256" key="3">
    <source>
        <dbReference type="ARBA" id="ARBA00022452"/>
    </source>
</evidence>
<dbReference type="SUPFAM" id="SSF49464">
    <property type="entry name" value="Carboxypeptidase regulatory domain-like"/>
    <property type="match status" value="1"/>
</dbReference>
<dbReference type="NCBIfam" id="TIGR04057">
    <property type="entry name" value="SusC_RagA_signa"/>
    <property type="match status" value="1"/>
</dbReference>
<comment type="similarity">
    <text evidence="7">Belongs to the TonB-dependent receptor family.</text>
</comment>
<evidence type="ECO:0000256" key="5">
    <source>
        <dbReference type="ARBA" id="ARBA00023136"/>
    </source>
</evidence>
<protein>
    <submittedName>
        <fullName evidence="9">TonB-linked outer membrane protein, SusC/RagA family</fullName>
    </submittedName>
</protein>
<reference evidence="10" key="1">
    <citation type="submission" date="2017-02" db="EMBL/GenBank/DDBJ databases">
        <authorList>
            <person name="Varghese N."/>
            <person name="Submissions S."/>
        </authorList>
    </citation>
    <scope>NUCLEOTIDE SEQUENCE [LARGE SCALE GENOMIC DNA]</scope>
    <source>
        <strain evidence="10">DSM 22224</strain>
    </source>
</reference>
<keyword evidence="2 7" id="KW-0813">Transport</keyword>
<accession>A0A1T4MB31</accession>
<evidence type="ECO:0000256" key="7">
    <source>
        <dbReference type="PROSITE-ProRule" id="PRU01360"/>
    </source>
</evidence>
<dbReference type="InterPro" id="IPR039426">
    <property type="entry name" value="TonB-dep_rcpt-like"/>
</dbReference>
<keyword evidence="6 7" id="KW-0998">Cell outer membrane</keyword>
<dbReference type="PROSITE" id="PS52016">
    <property type="entry name" value="TONB_DEPENDENT_REC_3"/>
    <property type="match status" value="1"/>
</dbReference>
<evidence type="ECO:0000256" key="1">
    <source>
        <dbReference type="ARBA" id="ARBA00004571"/>
    </source>
</evidence>
<evidence type="ECO:0000313" key="9">
    <source>
        <dbReference type="EMBL" id="SJZ64056.1"/>
    </source>
</evidence>
<feature type="domain" description="TonB-dependent receptor plug" evidence="8">
    <location>
        <begin position="248"/>
        <end position="353"/>
    </location>
</feature>
<dbReference type="Gene3D" id="2.170.130.10">
    <property type="entry name" value="TonB-dependent receptor, plug domain"/>
    <property type="match status" value="1"/>
</dbReference>
<comment type="subcellular location">
    <subcellularLocation>
        <location evidence="1 7">Cell outer membrane</location>
        <topology evidence="1 7">Multi-pass membrane protein</topology>
    </subcellularLocation>
</comment>
<dbReference type="AlphaFoldDB" id="A0A1T4MB31"/>
<keyword evidence="5 7" id="KW-0472">Membrane</keyword>
<organism evidence="9 10">
    <name type="scientific">Chitinophaga eiseniae</name>
    <dbReference type="NCBI Taxonomy" id="634771"/>
    <lineage>
        <taxon>Bacteria</taxon>
        <taxon>Pseudomonadati</taxon>
        <taxon>Bacteroidota</taxon>
        <taxon>Chitinophagia</taxon>
        <taxon>Chitinophagales</taxon>
        <taxon>Chitinophagaceae</taxon>
        <taxon>Chitinophaga</taxon>
    </lineage>
</organism>
<dbReference type="RefSeq" id="WP_159455895.1">
    <property type="nucleotide sequence ID" value="NZ_FUWZ01000001.1"/>
</dbReference>
<dbReference type="FunFam" id="2.170.130.10:FF:000003">
    <property type="entry name" value="SusC/RagA family TonB-linked outer membrane protein"/>
    <property type="match status" value="1"/>
</dbReference>
<keyword evidence="10" id="KW-1185">Reference proteome</keyword>
<keyword evidence="3 7" id="KW-1134">Transmembrane beta strand</keyword>
<dbReference type="Pfam" id="PF07715">
    <property type="entry name" value="Plug"/>
    <property type="match status" value="1"/>
</dbReference>
<proteinExistence type="inferred from homology"/>
<dbReference type="GO" id="GO:0009279">
    <property type="term" value="C:cell outer membrane"/>
    <property type="evidence" value="ECO:0007669"/>
    <property type="project" value="UniProtKB-SubCell"/>
</dbReference>
<dbReference type="OrthoDB" id="9768177at2"/>
<dbReference type="Pfam" id="PF13715">
    <property type="entry name" value="CarbopepD_reg_2"/>
    <property type="match status" value="1"/>
</dbReference>
<gene>
    <name evidence="9" type="ORF">SAMN04488128_1011025</name>
</gene>
<evidence type="ECO:0000259" key="8">
    <source>
        <dbReference type="Pfam" id="PF07715"/>
    </source>
</evidence>
<dbReference type="Gene3D" id="2.40.170.20">
    <property type="entry name" value="TonB-dependent receptor, beta-barrel domain"/>
    <property type="match status" value="1"/>
</dbReference>
<dbReference type="InterPro" id="IPR036942">
    <property type="entry name" value="Beta-barrel_TonB_sf"/>
</dbReference>
<evidence type="ECO:0000256" key="2">
    <source>
        <dbReference type="ARBA" id="ARBA00022448"/>
    </source>
</evidence>
<evidence type="ECO:0000256" key="4">
    <source>
        <dbReference type="ARBA" id="ARBA00022692"/>
    </source>
</evidence>
<name>A0A1T4MB31_9BACT</name>
<dbReference type="SUPFAM" id="SSF56935">
    <property type="entry name" value="Porins"/>
    <property type="match status" value="1"/>
</dbReference>
<dbReference type="InterPro" id="IPR012910">
    <property type="entry name" value="Plug_dom"/>
</dbReference>
<evidence type="ECO:0000313" key="10">
    <source>
        <dbReference type="Proteomes" id="UP000190367"/>
    </source>
</evidence>
<dbReference type="Proteomes" id="UP000190367">
    <property type="component" value="Unassembled WGS sequence"/>
</dbReference>
<dbReference type="STRING" id="634771.SAMN04488128_1011025"/>
<dbReference type="EMBL" id="FUWZ01000001">
    <property type="protein sequence ID" value="SJZ64056.1"/>
    <property type="molecule type" value="Genomic_DNA"/>
</dbReference>
<dbReference type="NCBIfam" id="TIGR04056">
    <property type="entry name" value="OMP_RagA_SusC"/>
    <property type="match status" value="1"/>
</dbReference>
<dbReference type="InterPro" id="IPR008969">
    <property type="entry name" value="CarboxyPept-like_regulatory"/>
</dbReference>